<dbReference type="AlphaFoldDB" id="A0A1I1DYL9"/>
<evidence type="ECO:0000313" key="2">
    <source>
        <dbReference type="EMBL" id="SFB80035.1"/>
    </source>
</evidence>
<accession>A0A1I1DYL9</accession>
<reference evidence="2 3" key="1">
    <citation type="submission" date="2016-10" db="EMBL/GenBank/DDBJ databases">
        <authorList>
            <person name="de Groot N.N."/>
        </authorList>
    </citation>
    <scope>NUCLEOTIDE SEQUENCE [LARGE SCALE GENOMIC DNA]</scope>
    <source>
        <strain evidence="2 3">DSM 18438</strain>
    </source>
</reference>
<name>A0A1I1DYL9_9GAMM</name>
<evidence type="ECO:0000313" key="3">
    <source>
        <dbReference type="Proteomes" id="UP000199058"/>
    </source>
</evidence>
<keyword evidence="3" id="KW-1185">Reference proteome</keyword>
<dbReference type="OrthoDB" id="5616196at2"/>
<dbReference type="RefSeq" id="WP_143089457.1">
    <property type="nucleotide sequence ID" value="NZ_FOLH01000001.1"/>
</dbReference>
<keyword evidence="1" id="KW-0472">Membrane</keyword>
<dbReference type="STRING" id="1122252.SAMN05660443_0207"/>
<evidence type="ECO:0008006" key="4">
    <source>
        <dbReference type="Google" id="ProtNLM"/>
    </source>
</evidence>
<feature type="transmembrane region" description="Helical" evidence="1">
    <location>
        <begin position="493"/>
        <end position="513"/>
    </location>
</feature>
<keyword evidence="1" id="KW-1133">Transmembrane helix</keyword>
<evidence type="ECO:0000256" key="1">
    <source>
        <dbReference type="SAM" id="Phobius"/>
    </source>
</evidence>
<feature type="transmembrane region" description="Helical" evidence="1">
    <location>
        <begin position="430"/>
        <end position="449"/>
    </location>
</feature>
<keyword evidence="1" id="KW-0812">Transmembrane</keyword>
<protein>
    <recommendedName>
        <fullName evidence="4">Pentapeptide repeat-containing protein</fullName>
    </recommendedName>
</protein>
<gene>
    <name evidence="2" type="ORF">SAMN05660443_0207</name>
</gene>
<sequence length="519" mass="59244">MGRCEHQPTSGADQCCERDAFLNGKCVLHCEKDEFFDAHKGFENQVNRYIYDDLRSRSDSLLKKWSGISGVRKNIYNFEEAMINYICSGDREGNIDKIIKDQCIILKGISFPRFIQGVGFVSTLSKFHGVEFADCNFTCEKPFLKKALVGFQKCDFKSGLSLTAYCKSLFFPAFINCCFSSDVTSENEKEGISIGFSGCDFKGNMMSFKGISSDEDAVIINSYNIGRFYLKGASFKGGFKVSGSKFNYFSKNDAVFEKNVCFDRSSFCFLEMHHVNFNQLFSFERNLVSDKGKKSVFGNVMFNSHAIFREAIFSGGLDLDRANFSGEANFLGVDVDGGDIANTTRETYRLIKHSFDNIGNHLEANKFFAKEMDKYREELDEERTRFSDVFRHSQNGTTFAGRCGRWASGMNSKIPIYWLNKIFSDFGQNYLLSVGWLLLFMVAYFYTFVLHRHLGLLHSESSCDVFGNWYDKVNCLASGMIPFKDFLTQGMELLSLLFYLIFAVLVWQTVVALKRHTRR</sequence>
<organism evidence="2 3">
    <name type="scientific">Marinospirillum celere</name>
    <dbReference type="NCBI Taxonomy" id="1122252"/>
    <lineage>
        <taxon>Bacteria</taxon>
        <taxon>Pseudomonadati</taxon>
        <taxon>Pseudomonadota</taxon>
        <taxon>Gammaproteobacteria</taxon>
        <taxon>Oceanospirillales</taxon>
        <taxon>Oceanospirillaceae</taxon>
        <taxon>Marinospirillum</taxon>
    </lineage>
</organism>
<dbReference type="Proteomes" id="UP000199058">
    <property type="component" value="Unassembled WGS sequence"/>
</dbReference>
<proteinExistence type="predicted"/>
<dbReference type="EMBL" id="FOLH01000001">
    <property type="protein sequence ID" value="SFB80035.1"/>
    <property type="molecule type" value="Genomic_DNA"/>
</dbReference>